<evidence type="ECO:0000256" key="2">
    <source>
        <dbReference type="ARBA" id="ARBA00009672"/>
    </source>
</evidence>
<reference evidence="11 12" key="1">
    <citation type="journal article" date="2018" name="Sci. Rep.">
        <title>Genomic signatures of local adaptation to the degree of environmental predictability in rotifers.</title>
        <authorList>
            <person name="Franch-Gras L."/>
            <person name="Hahn C."/>
            <person name="Garcia-Roger E.M."/>
            <person name="Carmona M.J."/>
            <person name="Serra M."/>
            <person name="Gomez A."/>
        </authorList>
    </citation>
    <scope>NUCLEOTIDE SEQUENCE [LARGE SCALE GENOMIC DNA]</scope>
    <source>
        <strain evidence="11">HYR1</strain>
    </source>
</reference>
<comment type="similarity">
    <text evidence="2">Belongs to the mitochondrion-specific ribosomal protein mS26 family.</text>
</comment>
<feature type="region of interest" description="Disordered" evidence="10">
    <location>
        <begin position="213"/>
        <end position="237"/>
    </location>
</feature>
<dbReference type="OrthoDB" id="5988811at2759"/>
<evidence type="ECO:0000256" key="4">
    <source>
        <dbReference type="ARBA" id="ARBA00022980"/>
    </source>
</evidence>
<dbReference type="Pfam" id="PF14943">
    <property type="entry name" value="MRP-S26"/>
    <property type="match status" value="1"/>
</dbReference>
<dbReference type="STRING" id="10195.A0A3M7QW18"/>
<evidence type="ECO:0000313" key="11">
    <source>
        <dbReference type="EMBL" id="RNA15311.1"/>
    </source>
</evidence>
<keyword evidence="6" id="KW-0687">Ribonucleoprotein</keyword>
<evidence type="ECO:0000256" key="8">
    <source>
        <dbReference type="ARBA" id="ARBA00035344"/>
    </source>
</evidence>
<evidence type="ECO:0000256" key="10">
    <source>
        <dbReference type="SAM" id="MobiDB-lite"/>
    </source>
</evidence>
<dbReference type="InterPro" id="IPR026140">
    <property type="entry name" value="Ribosomal_mS26"/>
</dbReference>
<dbReference type="PANTHER" id="PTHR21035">
    <property type="entry name" value="28S RIBOSOMAL PROTEIN S26, MITOCHONDRIAL"/>
    <property type="match status" value="1"/>
</dbReference>
<dbReference type="EMBL" id="REGN01004977">
    <property type="protein sequence ID" value="RNA15311.1"/>
    <property type="molecule type" value="Genomic_DNA"/>
</dbReference>
<feature type="compositionally biased region" description="Polar residues" evidence="10">
    <location>
        <begin position="214"/>
        <end position="237"/>
    </location>
</feature>
<evidence type="ECO:0000256" key="9">
    <source>
        <dbReference type="SAM" id="Coils"/>
    </source>
</evidence>
<organism evidence="11 12">
    <name type="scientific">Brachionus plicatilis</name>
    <name type="common">Marine rotifer</name>
    <name type="synonym">Brachionus muelleri</name>
    <dbReference type="NCBI Taxonomy" id="10195"/>
    <lineage>
        <taxon>Eukaryota</taxon>
        <taxon>Metazoa</taxon>
        <taxon>Spiralia</taxon>
        <taxon>Gnathifera</taxon>
        <taxon>Rotifera</taxon>
        <taxon>Eurotatoria</taxon>
        <taxon>Monogononta</taxon>
        <taxon>Pseudotrocha</taxon>
        <taxon>Ploima</taxon>
        <taxon>Brachionidae</taxon>
        <taxon>Brachionus</taxon>
    </lineage>
</organism>
<keyword evidence="9" id="KW-0175">Coiled coil</keyword>
<evidence type="ECO:0000256" key="6">
    <source>
        <dbReference type="ARBA" id="ARBA00023274"/>
    </source>
</evidence>
<keyword evidence="4" id="KW-0689">Ribosomal protein</keyword>
<dbReference type="Proteomes" id="UP000276133">
    <property type="component" value="Unassembled WGS sequence"/>
</dbReference>
<gene>
    <name evidence="11" type="ORF">BpHYR1_053349</name>
</gene>
<name>A0A3M7QW18_BRAPC</name>
<dbReference type="GO" id="GO:0005763">
    <property type="term" value="C:mitochondrial small ribosomal subunit"/>
    <property type="evidence" value="ECO:0007669"/>
    <property type="project" value="InterPro"/>
</dbReference>
<feature type="coiled-coil region" evidence="9">
    <location>
        <begin position="86"/>
        <end position="140"/>
    </location>
</feature>
<sequence>MLKSVTNSVFSSFKSLSIEQTRSIRLRKPPWVPRAKNKRFWIPPLKQQDRDEHNYMIPIWNKYKAEMRSVYLLFKTVAKFSDKESAKAQEEKKKQMEKEYKQLEENDQVNAEILKKQLEEENLKLETKKKEAELDFIKQKKIEELYLTKADKIVGKLIEKSKNFIDPNNLEYEIEKALNERYDHNFSIDSSGRFFKAKTIVTKSEAFDPKFIPKSTQSILPDTSSQQKNTELAETSP</sequence>
<evidence type="ECO:0000256" key="3">
    <source>
        <dbReference type="ARBA" id="ARBA00022946"/>
    </source>
</evidence>
<evidence type="ECO:0000256" key="5">
    <source>
        <dbReference type="ARBA" id="ARBA00023128"/>
    </source>
</evidence>
<comment type="caution">
    <text evidence="11">The sequence shown here is derived from an EMBL/GenBank/DDBJ whole genome shotgun (WGS) entry which is preliminary data.</text>
</comment>
<dbReference type="AlphaFoldDB" id="A0A3M7QW18"/>
<protein>
    <recommendedName>
        <fullName evidence="7">Small ribosomal subunit protein mS26</fullName>
    </recommendedName>
    <alternativeName>
        <fullName evidence="8">28S ribosomal protein S26, mitochondrial</fullName>
    </alternativeName>
</protein>
<proteinExistence type="inferred from homology"/>
<comment type="subcellular location">
    <subcellularLocation>
        <location evidence="1">Mitochondrion</location>
    </subcellularLocation>
</comment>
<accession>A0A3M7QW18</accession>
<keyword evidence="3" id="KW-0809">Transit peptide</keyword>
<keyword evidence="5" id="KW-0496">Mitochondrion</keyword>
<evidence type="ECO:0000256" key="7">
    <source>
        <dbReference type="ARBA" id="ARBA00035138"/>
    </source>
</evidence>
<dbReference type="PANTHER" id="PTHR21035:SF2">
    <property type="entry name" value="SMALL RIBOSOMAL SUBUNIT PROTEIN MS26"/>
    <property type="match status" value="1"/>
</dbReference>
<evidence type="ECO:0000313" key="12">
    <source>
        <dbReference type="Proteomes" id="UP000276133"/>
    </source>
</evidence>
<evidence type="ECO:0000256" key="1">
    <source>
        <dbReference type="ARBA" id="ARBA00004173"/>
    </source>
</evidence>
<keyword evidence="12" id="KW-1185">Reference proteome</keyword>